<evidence type="ECO:0000256" key="7">
    <source>
        <dbReference type="ARBA" id="ARBA00022777"/>
    </source>
</evidence>
<name>A0AA41BUV7_9GAMM</name>
<comment type="subunit">
    <text evidence="12">Monomer.</text>
</comment>
<keyword evidence="9 12" id="KW-0460">Magnesium</keyword>
<evidence type="ECO:0000313" key="13">
    <source>
        <dbReference type="EMBL" id="MBF6635157.1"/>
    </source>
</evidence>
<keyword evidence="2 12" id="KW-0963">Cytoplasm</keyword>
<proteinExistence type="inferred from homology"/>
<dbReference type="GO" id="GO:0005524">
    <property type="term" value="F:ATP binding"/>
    <property type="evidence" value="ECO:0007669"/>
    <property type="project" value="UniProtKB-UniRule"/>
</dbReference>
<comment type="domain">
    <text evidence="12">The LID domain closes over the active site upon ATP binding.</text>
</comment>
<feature type="binding site" evidence="12">
    <location>
        <position position="16"/>
    </location>
    <ligand>
        <name>Mg(2+)</name>
        <dbReference type="ChEBI" id="CHEBI:18420"/>
    </ligand>
</feature>
<feature type="binding site" evidence="12">
    <location>
        <position position="120"/>
    </location>
    <ligand>
        <name>ATP</name>
        <dbReference type="ChEBI" id="CHEBI:30616"/>
    </ligand>
</feature>
<evidence type="ECO:0000256" key="2">
    <source>
        <dbReference type="ARBA" id="ARBA00022490"/>
    </source>
</evidence>
<dbReference type="InterPro" id="IPR027544">
    <property type="entry name" value="Shikimate_kinase_2"/>
</dbReference>
<dbReference type="SUPFAM" id="SSF52540">
    <property type="entry name" value="P-loop containing nucleoside triphosphate hydrolases"/>
    <property type="match status" value="1"/>
</dbReference>
<keyword evidence="8 12" id="KW-0067">ATP-binding</keyword>
<feature type="binding site" evidence="12">
    <location>
        <position position="79"/>
    </location>
    <ligand>
        <name>substrate</name>
    </ligand>
</feature>
<dbReference type="HAMAP" id="MF_01269">
    <property type="entry name" value="Shikimate_kinase_2"/>
    <property type="match status" value="1"/>
</dbReference>
<dbReference type="Proteomes" id="UP000705283">
    <property type="component" value="Unassembled WGS sequence"/>
</dbReference>
<feature type="region of interest" description="LID domain" evidence="12">
    <location>
        <begin position="112"/>
        <end position="126"/>
    </location>
</feature>
<dbReference type="NCBIfam" id="NF002988">
    <property type="entry name" value="PRK03731.1"/>
    <property type="match status" value="1"/>
</dbReference>
<keyword evidence="15" id="KW-1185">Reference proteome</keyword>
<evidence type="ECO:0000256" key="12">
    <source>
        <dbReference type="HAMAP-Rule" id="MF_01269"/>
    </source>
</evidence>
<dbReference type="AlphaFoldDB" id="A0AA41BUV7"/>
<dbReference type="GO" id="GO:0009423">
    <property type="term" value="P:chorismate biosynthetic process"/>
    <property type="evidence" value="ECO:0007669"/>
    <property type="project" value="UniProtKB-UniRule"/>
</dbReference>
<dbReference type="InterPro" id="IPR031322">
    <property type="entry name" value="Shikimate/glucono_kinase"/>
</dbReference>
<reference evidence="13" key="4">
    <citation type="submission" date="2022-09" db="EMBL/GenBank/DDBJ databases">
        <title>Rouxiella aceris sp. nov., isolated from tree sap and emended description of the genus Rhouxiella.</title>
        <authorList>
            <person name="Kim I.S."/>
        </authorList>
    </citation>
    <scope>NUCLEOTIDE SEQUENCE</scope>
    <source>
        <strain evidence="13">SAP-2</strain>
    </source>
</reference>
<organism evidence="13 16">
    <name type="scientific">Rouxiella silvae</name>
    <dbReference type="NCBI Taxonomy" id="1646373"/>
    <lineage>
        <taxon>Bacteria</taxon>
        <taxon>Pseudomonadati</taxon>
        <taxon>Pseudomonadota</taxon>
        <taxon>Gammaproteobacteria</taxon>
        <taxon>Enterobacterales</taxon>
        <taxon>Yersiniaceae</taxon>
        <taxon>Rouxiella</taxon>
    </lineage>
</organism>
<keyword evidence="3 12" id="KW-0028">Amino-acid biosynthesis</keyword>
<dbReference type="InterPro" id="IPR023000">
    <property type="entry name" value="Shikimate_kinase_CS"/>
</dbReference>
<reference evidence="13" key="3">
    <citation type="submission" date="2020-11" db="EMBL/GenBank/DDBJ databases">
        <authorList>
            <person name="Lee S.D."/>
        </authorList>
    </citation>
    <scope>NUCLEOTIDE SEQUENCE</scope>
    <source>
        <strain evidence="13">SAP-2</strain>
    </source>
</reference>
<dbReference type="GO" id="GO:0000287">
    <property type="term" value="F:magnesium ion binding"/>
    <property type="evidence" value="ECO:0007669"/>
    <property type="project" value="UniProtKB-UniRule"/>
</dbReference>
<evidence type="ECO:0000256" key="4">
    <source>
        <dbReference type="ARBA" id="ARBA00022679"/>
    </source>
</evidence>
<dbReference type="GO" id="GO:0004765">
    <property type="term" value="F:shikimate kinase activity"/>
    <property type="evidence" value="ECO:0007669"/>
    <property type="project" value="UniProtKB-UniRule"/>
</dbReference>
<keyword evidence="4 12" id="KW-0808">Transferase</keyword>
<dbReference type="Gene3D" id="3.40.50.300">
    <property type="entry name" value="P-loop containing nucleotide triphosphate hydrolases"/>
    <property type="match status" value="1"/>
</dbReference>
<feature type="binding site" evidence="12">
    <location>
        <position position="139"/>
    </location>
    <ligand>
        <name>substrate</name>
    </ligand>
</feature>
<feature type="binding site" evidence="12">
    <location>
        <position position="58"/>
    </location>
    <ligand>
        <name>substrate</name>
    </ligand>
</feature>
<feature type="binding site" evidence="12">
    <location>
        <position position="32"/>
    </location>
    <ligand>
        <name>Mg(2+)</name>
        <dbReference type="ChEBI" id="CHEBI:18420"/>
    </ligand>
</feature>
<dbReference type="PANTHER" id="PTHR21087:SF21">
    <property type="entry name" value="SHIKIMATE KINASE 2"/>
    <property type="match status" value="1"/>
</dbReference>
<feature type="binding site" evidence="12">
    <location>
        <begin position="12"/>
        <end position="17"/>
    </location>
    <ligand>
        <name>ATP</name>
        <dbReference type="ChEBI" id="CHEBI:30616"/>
    </ligand>
</feature>
<evidence type="ECO:0000256" key="9">
    <source>
        <dbReference type="ARBA" id="ARBA00022842"/>
    </source>
</evidence>
<comment type="caution">
    <text evidence="13">The sequence shown here is derived from an EMBL/GenBank/DDBJ whole genome shotgun (WGS) entry which is preliminary data.</text>
</comment>
<dbReference type="PROSITE" id="PS01128">
    <property type="entry name" value="SHIKIMATE_KINASE"/>
    <property type="match status" value="1"/>
</dbReference>
<comment type="cofactor">
    <cofactor evidence="12">
        <name>Mg(2+)</name>
        <dbReference type="ChEBI" id="CHEBI:18420"/>
    </cofactor>
    <text evidence="12">Binds 1 Mg(2+) ion per subunit.</text>
</comment>
<dbReference type="PRINTS" id="PR01100">
    <property type="entry name" value="SHIKIMTKNASE"/>
</dbReference>
<evidence type="ECO:0000256" key="1">
    <source>
        <dbReference type="ARBA" id="ARBA00004842"/>
    </source>
</evidence>
<dbReference type="InterPro" id="IPR027417">
    <property type="entry name" value="P-loop_NTPase"/>
</dbReference>
<reference evidence="14" key="1">
    <citation type="submission" date="2016-12" db="EMBL/GenBank/DDBJ databases">
        <authorList>
            <person name="Le Fleche-Mateos A."/>
        </authorList>
    </citation>
    <scope>NUCLEOTIDE SEQUENCE</scope>
    <source>
        <strain evidence="14">213</strain>
    </source>
</reference>
<evidence type="ECO:0000313" key="14">
    <source>
        <dbReference type="EMBL" id="ORJ22414.1"/>
    </source>
</evidence>
<protein>
    <recommendedName>
        <fullName evidence="12">Shikimate kinase 2</fullName>
        <shortName evidence="12">SK 2</shortName>
        <ecNumber evidence="12">2.7.1.71</ecNumber>
    </recommendedName>
</protein>
<dbReference type="InterPro" id="IPR000623">
    <property type="entry name" value="Shikimate_kinase/TSH1"/>
</dbReference>
<evidence type="ECO:0000313" key="16">
    <source>
        <dbReference type="Proteomes" id="UP000705283"/>
    </source>
</evidence>
<dbReference type="EC" id="2.7.1.71" evidence="12"/>
<reference evidence="14 15" key="2">
    <citation type="journal article" date="2017" name="Int. J. Syst. Evol. Microbiol.">
        <title>Rouxiella badensis sp. nov. and Rouxiella silvae sp. nov. isolated from peat bog soil in Germany and emendation of the genus description.</title>
        <authorList>
            <person name="Le Fleche-Mateos A."/>
            <person name="Kugler J.H."/>
            <person name="Hansen S.H."/>
            <person name="Syldatk C."/>
            <person name="Hausmann R."/>
            <person name="Lomprez F."/>
            <person name="Vandenbogaert M."/>
            <person name="Manuguerra J.C."/>
            <person name="Grimont P.A."/>
        </authorList>
    </citation>
    <scope>NUCLEOTIDE SEQUENCE [LARGE SCALE GENOMIC DNA]</scope>
    <source>
        <strain evidence="14 15">213</strain>
    </source>
</reference>
<keyword evidence="10 12" id="KW-0057">Aromatic amino acid biosynthesis</keyword>
<evidence type="ECO:0000256" key="10">
    <source>
        <dbReference type="ARBA" id="ARBA00023141"/>
    </source>
</evidence>
<evidence type="ECO:0000256" key="8">
    <source>
        <dbReference type="ARBA" id="ARBA00022840"/>
    </source>
</evidence>
<dbReference type="GO" id="GO:0005829">
    <property type="term" value="C:cytosol"/>
    <property type="evidence" value="ECO:0007669"/>
    <property type="project" value="TreeGrafter"/>
</dbReference>
<dbReference type="Proteomes" id="UP000192722">
    <property type="component" value="Unassembled WGS sequence"/>
</dbReference>
<gene>
    <name evidence="12 13" type="primary">aroL</name>
    <name evidence="14" type="ORF">BS639_05095</name>
    <name evidence="13" type="ORF">ITX54_00540</name>
</gene>
<keyword evidence="6 12" id="KW-0547">Nucleotide-binding</keyword>
<comment type="pathway">
    <text evidence="1 12">Metabolic intermediate biosynthesis; chorismate biosynthesis; chorismate from D-erythrose 4-phosphate and phosphoenolpyruvate: step 5/7.</text>
</comment>
<evidence type="ECO:0000256" key="6">
    <source>
        <dbReference type="ARBA" id="ARBA00022741"/>
    </source>
</evidence>
<comment type="caution">
    <text evidence="12">Lacks conserved residue(s) required for the propagation of feature annotation.</text>
</comment>
<accession>A0AA41BUV7</accession>
<feature type="binding site" evidence="12">
    <location>
        <position position="34"/>
    </location>
    <ligand>
        <name>substrate</name>
    </ligand>
</feature>
<comment type="subcellular location">
    <subcellularLocation>
        <location evidence="12">Cytoplasm</location>
    </subcellularLocation>
</comment>
<dbReference type="EMBL" id="MRWD01000008">
    <property type="protein sequence ID" value="ORJ22414.1"/>
    <property type="molecule type" value="Genomic_DNA"/>
</dbReference>
<comment type="catalytic activity">
    <reaction evidence="11 12">
        <text>shikimate + ATP = 3-phosphoshikimate + ADP + H(+)</text>
        <dbReference type="Rhea" id="RHEA:13121"/>
        <dbReference type="ChEBI" id="CHEBI:15378"/>
        <dbReference type="ChEBI" id="CHEBI:30616"/>
        <dbReference type="ChEBI" id="CHEBI:36208"/>
        <dbReference type="ChEBI" id="CHEBI:145989"/>
        <dbReference type="ChEBI" id="CHEBI:456216"/>
        <dbReference type="EC" id="2.7.1.71"/>
    </reaction>
</comment>
<dbReference type="GO" id="GO:0008652">
    <property type="term" value="P:amino acid biosynthetic process"/>
    <property type="evidence" value="ECO:0007669"/>
    <property type="project" value="UniProtKB-KW"/>
</dbReference>
<evidence type="ECO:0000256" key="3">
    <source>
        <dbReference type="ARBA" id="ARBA00022605"/>
    </source>
</evidence>
<dbReference type="RefSeq" id="WP_055776630.1">
    <property type="nucleotide sequence ID" value="NZ_CBCSCF010000002.1"/>
</dbReference>
<dbReference type="PANTHER" id="PTHR21087">
    <property type="entry name" value="SHIKIMATE KINASE"/>
    <property type="match status" value="1"/>
</dbReference>
<dbReference type="Pfam" id="PF01202">
    <property type="entry name" value="SKI"/>
    <property type="match status" value="1"/>
</dbReference>
<dbReference type="CDD" id="cd00464">
    <property type="entry name" value="SK"/>
    <property type="match status" value="1"/>
</dbReference>
<comment type="similarity">
    <text evidence="12">Belongs to the shikimate kinase family. AroL subfamily.</text>
</comment>
<evidence type="ECO:0000256" key="11">
    <source>
        <dbReference type="ARBA" id="ARBA00048567"/>
    </source>
</evidence>
<dbReference type="HAMAP" id="MF_00109">
    <property type="entry name" value="Shikimate_kinase"/>
    <property type="match status" value="1"/>
</dbReference>
<dbReference type="EMBL" id="JADMKS010000001">
    <property type="protein sequence ID" value="MBF6635157.1"/>
    <property type="molecule type" value="Genomic_DNA"/>
</dbReference>
<keyword evidence="7 12" id="KW-0418">Kinase</keyword>
<sequence>MTQPIFMIGARGAGKTTVGRALAQTLGYDFVDTDIYLLQTSQLSVAEIVAREGWSGFRRRETQALQNISAPNTVVATGGGVILAEENRQFMREKGQVIYLRSPASTLAHRLEDAPQEDQRPTLTGKPINEEISEVLNQREALYQEAAHFVVDGTHQPSAIVEDILDALALQIAR</sequence>
<evidence type="ECO:0000256" key="5">
    <source>
        <dbReference type="ARBA" id="ARBA00022723"/>
    </source>
</evidence>
<comment type="function">
    <text evidence="12">Catalyzes the specific phosphorylation of the 3-hydroxyl group of shikimic acid using ATP as a cosubstrate.</text>
</comment>
<dbReference type="GO" id="GO:0009073">
    <property type="term" value="P:aromatic amino acid family biosynthetic process"/>
    <property type="evidence" value="ECO:0007669"/>
    <property type="project" value="UniProtKB-KW"/>
</dbReference>
<keyword evidence="5 12" id="KW-0479">Metal-binding</keyword>
<evidence type="ECO:0000313" key="15">
    <source>
        <dbReference type="Proteomes" id="UP000192722"/>
    </source>
</evidence>